<accession>A0A0P9DBA2</accession>
<feature type="region of interest" description="Disordered" evidence="1">
    <location>
        <begin position="56"/>
        <end position="81"/>
    </location>
</feature>
<dbReference type="Proteomes" id="UP000050509">
    <property type="component" value="Unassembled WGS sequence"/>
</dbReference>
<evidence type="ECO:0000313" key="2">
    <source>
        <dbReference type="EMBL" id="KPV49816.1"/>
    </source>
</evidence>
<gene>
    <name evidence="2" type="ORF">SE17_30465</name>
</gene>
<sequence length="81" mass="8176">LTLPQALERITDDFVPLSNVQIFPLLGGIAPITRDFAALALARIVALYEVGAAAPATSAAPPVPPAMPAEALEEAGADGAV</sequence>
<evidence type="ECO:0000313" key="3">
    <source>
        <dbReference type="Proteomes" id="UP000050509"/>
    </source>
</evidence>
<protein>
    <submittedName>
        <fullName evidence="2">Uncharacterized protein</fullName>
    </submittedName>
</protein>
<proteinExistence type="predicted"/>
<dbReference type="AlphaFoldDB" id="A0A0P9DBA2"/>
<evidence type="ECO:0000256" key="1">
    <source>
        <dbReference type="SAM" id="MobiDB-lite"/>
    </source>
</evidence>
<keyword evidence="3" id="KW-1185">Reference proteome</keyword>
<feature type="non-terminal residue" evidence="2">
    <location>
        <position position="1"/>
    </location>
</feature>
<name>A0A0P9DBA2_9CHLR</name>
<organism evidence="2 3">
    <name type="scientific">Kouleothrix aurantiaca</name>
    <dbReference type="NCBI Taxonomy" id="186479"/>
    <lineage>
        <taxon>Bacteria</taxon>
        <taxon>Bacillati</taxon>
        <taxon>Chloroflexota</taxon>
        <taxon>Chloroflexia</taxon>
        <taxon>Chloroflexales</taxon>
        <taxon>Roseiflexineae</taxon>
        <taxon>Roseiflexaceae</taxon>
        <taxon>Kouleothrix</taxon>
    </lineage>
</organism>
<comment type="caution">
    <text evidence="2">The sequence shown here is derived from an EMBL/GenBank/DDBJ whole genome shotgun (WGS) entry which is preliminary data.</text>
</comment>
<feature type="compositionally biased region" description="Acidic residues" evidence="1">
    <location>
        <begin position="71"/>
        <end position="81"/>
    </location>
</feature>
<dbReference type="EMBL" id="LJCR01001732">
    <property type="protein sequence ID" value="KPV49816.1"/>
    <property type="molecule type" value="Genomic_DNA"/>
</dbReference>
<reference evidence="2 3" key="1">
    <citation type="submission" date="2015-09" db="EMBL/GenBank/DDBJ databases">
        <title>Draft genome sequence of Kouleothrix aurantiaca JCM 19913.</title>
        <authorList>
            <person name="Hemp J."/>
        </authorList>
    </citation>
    <scope>NUCLEOTIDE SEQUENCE [LARGE SCALE GENOMIC DNA]</scope>
    <source>
        <strain evidence="2 3">COM-B</strain>
    </source>
</reference>